<dbReference type="Pfam" id="PF18073">
    <property type="entry name" value="Zn_ribbon_LapB"/>
    <property type="match status" value="1"/>
</dbReference>
<dbReference type="CDD" id="cd01121">
    <property type="entry name" value="RadA_SMS_N"/>
    <property type="match status" value="1"/>
</dbReference>
<dbReference type="InterPro" id="IPR020588">
    <property type="entry name" value="RecA_ATP-bd"/>
</dbReference>
<dbReference type="InterPro" id="IPR020568">
    <property type="entry name" value="Ribosomal_Su5_D2-typ_SF"/>
</dbReference>
<name>A0A8J6MAM4_9FIRM</name>
<dbReference type="GO" id="GO:0004176">
    <property type="term" value="F:ATP-dependent peptidase activity"/>
    <property type="evidence" value="ECO:0007669"/>
    <property type="project" value="InterPro"/>
</dbReference>
<evidence type="ECO:0000256" key="2">
    <source>
        <dbReference type="ARBA" id="ARBA00022741"/>
    </source>
</evidence>
<dbReference type="GO" id="GO:0004252">
    <property type="term" value="F:serine-type endopeptidase activity"/>
    <property type="evidence" value="ECO:0007669"/>
    <property type="project" value="InterPro"/>
</dbReference>
<evidence type="ECO:0000313" key="15">
    <source>
        <dbReference type="EMBL" id="MBC5717180.1"/>
    </source>
</evidence>
<sequence>MKAKTLFYCTDCGNETPKWMGRCPACGAWNTMEERPAEKPGAKSRKTGYAVARGSDTGVALNRPRAMAQVETTDELRFQTGMGELDRVLGGGAVKGSLVLVGGAPGIGKSTLMLQICDSLCRFAKVLYVSGEESERQIKLRAERLNVRGEGLYLLAETNLENLVDAVHAMRPDVLIVDSIQTMYNGDVSASPGSVSQVKECTMTLMQLAKGEGITVFVIGHVNKEGSIAGPKVLEHMVDCVLYFEGERHMAYRILRAAKNRFGATNEIGVFEMEDCGLSEVPNPSEALLSGRPADAPGTCVTCVMEGVRPVLAEIQALVVPSSLGNPRRVSNGIDYNRAALLLAVLEKRGGLLLSNCDAYMNVIGGLDLEEPAADLAAILAMASSFRDKPVPHDLTAIGEVGLTGELRAVSALGQRLAEVRRLGFTKCLVPKRIQGKLTVPEGLELIRVANIREALAALL</sequence>
<dbReference type="PANTHER" id="PTHR32472">
    <property type="entry name" value="DNA REPAIR PROTEIN RADA"/>
    <property type="match status" value="1"/>
</dbReference>
<dbReference type="InterPro" id="IPR014721">
    <property type="entry name" value="Ribsml_uS5_D2-typ_fold_subgr"/>
</dbReference>
<reference evidence="15" key="1">
    <citation type="submission" date="2020-08" db="EMBL/GenBank/DDBJ databases">
        <title>Genome public.</title>
        <authorList>
            <person name="Liu C."/>
            <person name="Sun Q."/>
        </authorList>
    </citation>
    <scope>NUCLEOTIDE SEQUENCE</scope>
    <source>
        <strain evidence="15">BX5</strain>
    </source>
</reference>
<evidence type="ECO:0000256" key="9">
    <source>
        <dbReference type="ARBA" id="ARBA00023125"/>
    </source>
</evidence>
<dbReference type="EMBL" id="JACOPN010000004">
    <property type="protein sequence ID" value="MBC5717180.1"/>
    <property type="molecule type" value="Genomic_DNA"/>
</dbReference>
<dbReference type="GO" id="GO:0000725">
    <property type="term" value="P:recombinational repair"/>
    <property type="evidence" value="ECO:0007669"/>
    <property type="project" value="UniProtKB-UniRule"/>
</dbReference>
<dbReference type="Gene3D" id="3.30.230.10">
    <property type="match status" value="1"/>
</dbReference>
<evidence type="ECO:0000256" key="7">
    <source>
        <dbReference type="ARBA" id="ARBA00022840"/>
    </source>
</evidence>
<keyword evidence="10 11" id="KW-0234">DNA repair</keyword>
<feature type="short sequence motif" description="RadA KNRFG motif" evidence="11">
    <location>
        <begin position="259"/>
        <end position="263"/>
    </location>
</feature>
<dbReference type="InterPro" id="IPR003593">
    <property type="entry name" value="AAA+_ATPase"/>
</dbReference>
<keyword evidence="5" id="KW-0378">Hydrolase</keyword>
<evidence type="ECO:0000256" key="13">
    <source>
        <dbReference type="RuleBase" id="RU003555"/>
    </source>
</evidence>
<keyword evidence="8 11" id="KW-0346">Stress response</keyword>
<keyword evidence="9 11" id="KW-0238">DNA-binding</keyword>
<dbReference type="InterPro" id="IPR008269">
    <property type="entry name" value="Lon_proteolytic"/>
</dbReference>
<evidence type="ECO:0000256" key="1">
    <source>
        <dbReference type="ARBA" id="ARBA00022723"/>
    </source>
</evidence>
<comment type="function">
    <text evidence="11">Plays a role in repairing double-strand DNA breaks, probably involving stabilizing or processing branched DNA or blocked replication forks.</text>
</comment>
<comment type="caution">
    <text evidence="15">The sequence shown here is derived from an EMBL/GenBank/DDBJ whole genome shotgun (WGS) entry which is preliminary data.</text>
</comment>
<dbReference type="GO" id="GO:0006508">
    <property type="term" value="P:proteolysis"/>
    <property type="evidence" value="ECO:0007669"/>
    <property type="project" value="InterPro"/>
</dbReference>
<dbReference type="GO" id="GO:0005524">
    <property type="term" value="F:ATP binding"/>
    <property type="evidence" value="ECO:0007669"/>
    <property type="project" value="UniProtKB-UniRule"/>
</dbReference>
<dbReference type="GO" id="GO:0140664">
    <property type="term" value="F:ATP-dependent DNA damage sensor activity"/>
    <property type="evidence" value="ECO:0007669"/>
    <property type="project" value="InterPro"/>
</dbReference>
<gene>
    <name evidence="11 15" type="primary">radA</name>
    <name evidence="15" type="ORF">H8S55_07585</name>
</gene>
<evidence type="ECO:0000313" key="16">
    <source>
        <dbReference type="Proteomes" id="UP000602260"/>
    </source>
</evidence>
<dbReference type="PROSITE" id="PS50162">
    <property type="entry name" value="RECA_2"/>
    <property type="match status" value="1"/>
</dbReference>
<evidence type="ECO:0000256" key="3">
    <source>
        <dbReference type="ARBA" id="ARBA00022763"/>
    </source>
</evidence>
<dbReference type="GO" id="GO:0003684">
    <property type="term" value="F:damaged DNA binding"/>
    <property type="evidence" value="ECO:0007669"/>
    <property type="project" value="InterPro"/>
</dbReference>
<dbReference type="InterPro" id="IPR027417">
    <property type="entry name" value="P-loop_NTPase"/>
</dbReference>
<dbReference type="FunFam" id="3.40.50.300:FF:000050">
    <property type="entry name" value="DNA repair protein RadA"/>
    <property type="match status" value="1"/>
</dbReference>
<comment type="similarity">
    <text evidence="11 13">Belongs to the RecA family. RadA subfamily.</text>
</comment>
<dbReference type="HAMAP" id="MF_01498">
    <property type="entry name" value="RadA_bact"/>
    <property type="match status" value="1"/>
</dbReference>
<evidence type="ECO:0000256" key="6">
    <source>
        <dbReference type="ARBA" id="ARBA00022833"/>
    </source>
</evidence>
<dbReference type="SMART" id="SM00382">
    <property type="entry name" value="AAA"/>
    <property type="match status" value="1"/>
</dbReference>
<dbReference type="InterPro" id="IPR041166">
    <property type="entry name" value="Rubredoxin_2"/>
</dbReference>
<dbReference type="Proteomes" id="UP000602260">
    <property type="component" value="Unassembled WGS sequence"/>
</dbReference>
<evidence type="ECO:0000259" key="14">
    <source>
        <dbReference type="PROSITE" id="PS50162"/>
    </source>
</evidence>
<dbReference type="SUPFAM" id="SSF52540">
    <property type="entry name" value="P-loop containing nucleoside triphosphate hydrolases"/>
    <property type="match status" value="1"/>
</dbReference>
<dbReference type="PANTHER" id="PTHR32472:SF10">
    <property type="entry name" value="DNA REPAIR PROTEIN RADA-LIKE PROTEIN"/>
    <property type="match status" value="1"/>
</dbReference>
<keyword evidence="6 13" id="KW-0862">Zinc</keyword>
<dbReference type="Pfam" id="PF13481">
    <property type="entry name" value="AAA_25"/>
    <property type="match status" value="1"/>
</dbReference>
<dbReference type="GO" id="GO:0008270">
    <property type="term" value="F:zinc ion binding"/>
    <property type="evidence" value="ECO:0007669"/>
    <property type="project" value="UniProtKB-KW"/>
</dbReference>
<dbReference type="InterPro" id="IPR004504">
    <property type="entry name" value="DNA_repair_RadA"/>
</dbReference>
<feature type="binding site" evidence="11">
    <location>
        <begin position="103"/>
        <end position="110"/>
    </location>
    <ligand>
        <name>ATP</name>
        <dbReference type="ChEBI" id="CHEBI:30616"/>
    </ligand>
</feature>
<evidence type="ECO:0000256" key="8">
    <source>
        <dbReference type="ARBA" id="ARBA00023016"/>
    </source>
</evidence>
<dbReference type="GO" id="GO:0005829">
    <property type="term" value="C:cytosol"/>
    <property type="evidence" value="ECO:0007669"/>
    <property type="project" value="TreeGrafter"/>
</dbReference>
<organism evidence="15 16">
    <name type="scientific">Flintibacter faecis</name>
    <dbReference type="NCBI Taxonomy" id="2763047"/>
    <lineage>
        <taxon>Bacteria</taxon>
        <taxon>Bacillati</taxon>
        <taxon>Bacillota</taxon>
        <taxon>Clostridia</taxon>
        <taxon>Eubacteriales</taxon>
        <taxon>Flintibacter</taxon>
    </lineage>
</organism>
<feature type="region of interest" description="Lon-protease-like" evidence="11">
    <location>
        <begin position="358"/>
        <end position="460"/>
    </location>
</feature>
<keyword evidence="3 11" id="KW-0227">DNA damage</keyword>
<keyword evidence="7 11" id="KW-0067">ATP-binding</keyword>
<comment type="function">
    <text evidence="13">DNA-dependent ATPase involved in processing of recombination intermediates, plays a role in repairing DNA breaks. Stimulates the branch migration of RecA-mediated strand transfer reactions, allowing the 3' invading strand to extend heteroduplex DNA faster. Binds ssDNA in the presence of ADP but not other nucleotides, has ATPase activity that is stimulated by ssDNA and various branched DNA structures, but inhibited by SSB. Does not have RecA's homology-searching function.</text>
</comment>
<keyword evidence="4 13" id="KW-0863">Zinc-finger</keyword>
<dbReference type="SUPFAM" id="SSF54211">
    <property type="entry name" value="Ribosomal protein S5 domain 2-like"/>
    <property type="match status" value="1"/>
</dbReference>
<keyword evidence="16" id="KW-1185">Reference proteome</keyword>
<dbReference type="PRINTS" id="PR01874">
    <property type="entry name" value="DNAREPAIRADA"/>
</dbReference>
<keyword evidence="1 11" id="KW-0479">Metal-binding</keyword>
<feature type="domain" description="RecA family profile 1" evidence="14">
    <location>
        <begin position="74"/>
        <end position="222"/>
    </location>
</feature>
<evidence type="ECO:0000256" key="5">
    <source>
        <dbReference type="ARBA" id="ARBA00022801"/>
    </source>
</evidence>
<comment type="domain">
    <text evidence="11">The middle region has homology to RecA with ATPase motifs including the RadA KNRFG motif, while the C-terminus is homologous to Lon protease.</text>
</comment>
<accession>A0A8J6MAM4</accession>
<evidence type="ECO:0000256" key="10">
    <source>
        <dbReference type="ARBA" id="ARBA00023204"/>
    </source>
</evidence>
<dbReference type="NCBIfam" id="TIGR00416">
    <property type="entry name" value="sms"/>
    <property type="match status" value="1"/>
</dbReference>
<dbReference type="RefSeq" id="WP_186878469.1">
    <property type="nucleotide sequence ID" value="NZ_JACOPN010000004.1"/>
</dbReference>
<dbReference type="Gene3D" id="3.40.50.300">
    <property type="entry name" value="P-loop containing nucleotide triphosphate hydrolases"/>
    <property type="match status" value="1"/>
</dbReference>
<evidence type="ECO:0000256" key="4">
    <source>
        <dbReference type="ARBA" id="ARBA00022771"/>
    </source>
</evidence>
<proteinExistence type="inferred from homology"/>
<dbReference type="Pfam" id="PF05362">
    <property type="entry name" value="Lon_C"/>
    <property type="match status" value="1"/>
</dbReference>
<dbReference type="AlphaFoldDB" id="A0A8J6MAM4"/>
<evidence type="ECO:0000256" key="12">
    <source>
        <dbReference type="NCBIfam" id="TIGR00416"/>
    </source>
</evidence>
<protein>
    <recommendedName>
        <fullName evidence="11 12">DNA repair protein RadA</fullName>
    </recommendedName>
</protein>
<keyword evidence="2 11" id="KW-0547">Nucleotide-binding</keyword>
<evidence type="ECO:0000256" key="11">
    <source>
        <dbReference type="HAMAP-Rule" id="MF_01498"/>
    </source>
</evidence>